<organism evidence="2">
    <name type="scientific">Schizaphis graminum</name>
    <name type="common">Green bug aphid</name>
    <dbReference type="NCBI Taxonomy" id="13262"/>
    <lineage>
        <taxon>Eukaryota</taxon>
        <taxon>Metazoa</taxon>
        <taxon>Ecdysozoa</taxon>
        <taxon>Arthropoda</taxon>
        <taxon>Hexapoda</taxon>
        <taxon>Insecta</taxon>
        <taxon>Pterygota</taxon>
        <taxon>Neoptera</taxon>
        <taxon>Paraneoptera</taxon>
        <taxon>Hemiptera</taxon>
        <taxon>Sternorrhyncha</taxon>
        <taxon>Aphidomorpha</taxon>
        <taxon>Aphidoidea</taxon>
        <taxon>Aphididae</taxon>
        <taxon>Aphidini</taxon>
        <taxon>Schizaphis</taxon>
    </lineage>
</organism>
<evidence type="ECO:0000313" key="2">
    <source>
        <dbReference type="EMBL" id="MBY18221.1"/>
    </source>
</evidence>
<keyword evidence="1" id="KW-0812">Transmembrane</keyword>
<reference evidence="2" key="1">
    <citation type="submission" date="2018-04" db="EMBL/GenBank/DDBJ databases">
        <title>Transcriptome of Schizaphis graminum biotype I.</title>
        <authorList>
            <person name="Scully E.D."/>
            <person name="Geib S.M."/>
            <person name="Palmer N.A."/>
            <person name="Koch K."/>
            <person name="Bradshaw J."/>
            <person name="Heng-Moss T."/>
            <person name="Sarath G."/>
        </authorList>
    </citation>
    <scope>NUCLEOTIDE SEQUENCE</scope>
</reference>
<keyword evidence="1" id="KW-0472">Membrane</keyword>
<evidence type="ECO:0000256" key="1">
    <source>
        <dbReference type="SAM" id="Phobius"/>
    </source>
</evidence>
<sequence>MEEFTHIIPIISLVYSLCVYYHRSVQRGRKSRIPLMVTTGFQGYQWSMESNYVDFLIGDIGCLGVSTRIEPLKIHDEYPDDPCSNTVPMRCGQGRTTAKMIGSNRTKSAGRSTTVVNKRSATTIAVIEPTP</sequence>
<protein>
    <submittedName>
        <fullName evidence="2">Uncharacterized protein</fullName>
    </submittedName>
</protein>
<keyword evidence="1" id="KW-1133">Transmembrane helix</keyword>
<dbReference type="AlphaFoldDB" id="A0A2S2NM05"/>
<dbReference type="EMBL" id="GGMR01005602">
    <property type="protein sequence ID" value="MBY18221.1"/>
    <property type="molecule type" value="Transcribed_RNA"/>
</dbReference>
<feature type="transmembrane region" description="Helical" evidence="1">
    <location>
        <begin position="6"/>
        <end position="22"/>
    </location>
</feature>
<proteinExistence type="predicted"/>
<gene>
    <name evidence="2" type="ORF">g.34059</name>
</gene>
<name>A0A2S2NM05_SCHGA</name>
<accession>A0A2S2NM05</accession>